<evidence type="ECO:0000313" key="2">
    <source>
        <dbReference type="Proteomes" id="UP000220841"/>
    </source>
</evidence>
<dbReference type="GO" id="GO:0007218">
    <property type="term" value="P:neuropeptide signaling pathway"/>
    <property type="evidence" value="ECO:0007669"/>
    <property type="project" value="UniProtKB-KW"/>
</dbReference>
<feature type="non-terminal residue" evidence="1">
    <location>
        <position position="1"/>
    </location>
</feature>
<keyword evidence="1" id="KW-0527">Neuropeptide</keyword>
<dbReference type="Proteomes" id="UP000220841">
    <property type="component" value="Unassembled WGS sequence"/>
</dbReference>
<evidence type="ECO:0000313" key="1">
    <source>
        <dbReference type="EMBL" id="PEQ01239.1"/>
    </source>
</evidence>
<gene>
    <name evidence="1" type="ORF">CN585_21635</name>
</gene>
<reference evidence="1 2" key="1">
    <citation type="submission" date="2017-09" db="EMBL/GenBank/DDBJ databases">
        <title>Large-scale bioinformatics analysis of Bacillus genomes uncovers conserved roles of natural products in bacterial physiology.</title>
        <authorList>
            <consortium name="Agbiome Team Llc"/>
            <person name="Bleich R.M."/>
            <person name="Grubbs K.J."/>
            <person name="Santa Maria K.C."/>
            <person name="Allen S.E."/>
            <person name="Farag S."/>
            <person name="Shank E.A."/>
            <person name="Bowers A."/>
        </authorList>
    </citation>
    <scope>NUCLEOTIDE SEQUENCE [LARGE SCALE GENOMIC DNA]</scope>
    <source>
        <strain evidence="1 2">AFS021349</strain>
    </source>
</reference>
<sequence>ISNGTTVEGLSKKIEDISKGMKRRIHKKWK</sequence>
<name>A0A2A8HBD7_9BACI</name>
<organism evidence="1 2">
    <name type="scientific">Bacillus toyonensis</name>
    <dbReference type="NCBI Taxonomy" id="155322"/>
    <lineage>
        <taxon>Bacteria</taxon>
        <taxon>Bacillati</taxon>
        <taxon>Bacillota</taxon>
        <taxon>Bacilli</taxon>
        <taxon>Bacillales</taxon>
        <taxon>Bacillaceae</taxon>
        <taxon>Bacillus</taxon>
        <taxon>Bacillus cereus group</taxon>
    </lineage>
</organism>
<dbReference type="AlphaFoldDB" id="A0A2A8HBD7"/>
<comment type="caution">
    <text evidence="1">The sequence shown here is derived from an EMBL/GenBank/DDBJ whole genome shotgun (WGS) entry which is preliminary data.</text>
</comment>
<dbReference type="EMBL" id="NUBY01000122">
    <property type="protein sequence ID" value="PEQ01239.1"/>
    <property type="molecule type" value="Genomic_DNA"/>
</dbReference>
<accession>A0A2A8HBD7</accession>
<protein>
    <submittedName>
        <fullName evidence="1">FMRFamide neuropeptide</fullName>
    </submittedName>
</protein>
<proteinExistence type="predicted"/>